<dbReference type="Pfam" id="PF13193">
    <property type="entry name" value="AMP-binding_C"/>
    <property type="match status" value="1"/>
</dbReference>
<dbReference type="Proteomes" id="UP000013827">
    <property type="component" value="Unassembled WGS sequence"/>
</dbReference>
<keyword evidence="4" id="KW-0547">Nucleotide-binding</keyword>
<keyword evidence="3" id="KW-0436">Ligase</keyword>
<feature type="region of interest" description="Disordered" evidence="6">
    <location>
        <begin position="366"/>
        <end position="386"/>
    </location>
</feature>
<dbReference type="Gene3D" id="3.30.300.30">
    <property type="match status" value="1"/>
</dbReference>
<evidence type="ECO:0000313" key="11">
    <source>
        <dbReference type="Proteomes" id="UP000013827"/>
    </source>
</evidence>
<keyword evidence="5" id="KW-0067">ATP-binding</keyword>
<dbReference type="PaxDb" id="2903-EOD25207"/>
<dbReference type="SUPFAM" id="SSF56801">
    <property type="entry name" value="Acetyl-CoA synthetase-like"/>
    <property type="match status" value="1"/>
</dbReference>
<reference evidence="10" key="2">
    <citation type="submission" date="2024-10" db="UniProtKB">
        <authorList>
            <consortium name="EnsemblProtists"/>
        </authorList>
    </citation>
    <scope>IDENTIFICATION</scope>
</reference>
<dbReference type="eggNOG" id="KOG1175">
    <property type="taxonomic scope" value="Eukaryota"/>
</dbReference>
<feature type="domain" description="AMP-dependent synthetase/ligase" evidence="7">
    <location>
        <begin position="82"/>
        <end position="224"/>
    </location>
</feature>
<evidence type="ECO:0000259" key="8">
    <source>
        <dbReference type="Pfam" id="PF13193"/>
    </source>
</evidence>
<feature type="compositionally biased region" description="Basic residues" evidence="6">
    <location>
        <begin position="641"/>
        <end position="655"/>
    </location>
</feature>
<feature type="compositionally biased region" description="Polar residues" evidence="6">
    <location>
        <begin position="658"/>
        <end position="683"/>
    </location>
</feature>
<accession>A0A0D3JNX2</accession>
<evidence type="ECO:0000259" key="7">
    <source>
        <dbReference type="Pfam" id="PF00501"/>
    </source>
</evidence>
<evidence type="ECO:0000256" key="3">
    <source>
        <dbReference type="ARBA" id="ARBA00022598"/>
    </source>
</evidence>
<dbReference type="PANTHER" id="PTHR24095">
    <property type="entry name" value="ACETYL-COENZYME A SYNTHETASE"/>
    <property type="match status" value="1"/>
</dbReference>
<dbReference type="EC" id="6.2.1.1" evidence="2"/>
<dbReference type="GO" id="GO:0005524">
    <property type="term" value="F:ATP binding"/>
    <property type="evidence" value="ECO:0007669"/>
    <property type="project" value="UniProtKB-KW"/>
</dbReference>
<evidence type="ECO:0000259" key="9">
    <source>
        <dbReference type="Pfam" id="PF16177"/>
    </source>
</evidence>
<feature type="compositionally biased region" description="Low complexity" evidence="6">
    <location>
        <begin position="737"/>
        <end position="747"/>
    </location>
</feature>
<dbReference type="InterPro" id="IPR025110">
    <property type="entry name" value="AMP-bd_C"/>
</dbReference>
<dbReference type="InterPro" id="IPR032387">
    <property type="entry name" value="ACAS_N"/>
</dbReference>
<reference evidence="11" key="1">
    <citation type="journal article" date="2013" name="Nature">
        <title>Pan genome of the phytoplankton Emiliania underpins its global distribution.</title>
        <authorList>
            <person name="Read B.A."/>
            <person name="Kegel J."/>
            <person name="Klute M.J."/>
            <person name="Kuo A."/>
            <person name="Lefebvre S.C."/>
            <person name="Maumus F."/>
            <person name="Mayer C."/>
            <person name="Miller J."/>
            <person name="Monier A."/>
            <person name="Salamov A."/>
            <person name="Young J."/>
            <person name="Aguilar M."/>
            <person name="Claverie J.M."/>
            <person name="Frickenhaus S."/>
            <person name="Gonzalez K."/>
            <person name="Herman E.K."/>
            <person name="Lin Y.C."/>
            <person name="Napier J."/>
            <person name="Ogata H."/>
            <person name="Sarno A.F."/>
            <person name="Shmutz J."/>
            <person name="Schroeder D."/>
            <person name="de Vargas C."/>
            <person name="Verret F."/>
            <person name="von Dassow P."/>
            <person name="Valentin K."/>
            <person name="Van de Peer Y."/>
            <person name="Wheeler G."/>
            <person name="Dacks J.B."/>
            <person name="Delwiche C.F."/>
            <person name="Dyhrman S.T."/>
            <person name="Glockner G."/>
            <person name="John U."/>
            <person name="Richards T."/>
            <person name="Worden A.Z."/>
            <person name="Zhang X."/>
            <person name="Grigoriev I.V."/>
            <person name="Allen A.E."/>
            <person name="Bidle K."/>
            <person name="Borodovsky M."/>
            <person name="Bowler C."/>
            <person name="Brownlee C."/>
            <person name="Cock J.M."/>
            <person name="Elias M."/>
            <person name="Gladyshev V.N."/>
            <person name="Groth M."/>
            <person name="Guda C."/>
            <person name="Hadaegh A."/>
            <person name="Iglesias-Rodriguez M.D."/>
            <person name="Jenkins J."/>
            <person name="Jones B.M."/>
            <person name="Lawson T."/>
            <person name="Leese F."/>
            <person name="Lindquist E."/>
            <person name="Lobanov A."/>
            <person name="Lomsadze A."/>
            <person name="Malik S.B."/>
            <person name="Marsh M.E."/>
            <person name="Mackinder L."/>
            <person name="Mock T."/>
            <person name="Mueller-Roeber B."/>
            <person name="Pagarete A."/>
            <person name="Parker M."/>
            <person name="Probert I."/>
            <person name="Quesneville H."/>
            <person name="Raines C."/>
            <person name="Rensing S.A."/>
            <person name="Riano-Pachon D.M."/>
            <person name="Richier S."/>
            <person name="Rokitta S."/>
            <person name="Shiraiwa Y."/>
            <person name="Soanes D.M."/>
            <person name="van der Giezen M."/>
            <person name="Wahlund T.M."/>
            <person name="Williams B."/>
            <person name="Wilson W."/>
            <person name="Wolfe G."/>
            <person name="Wurch L.L."/>
        </authorList>
    </citation>
    <scope>NUCLEOTIDE SEQUENCE</scope>
</reference>
<organism evidence="10 11">
    <name type="scientific">Emiliania huxleyi (strain CCMP1516)</name>
    <dbReference type="NCBI Taxonomy" id="280463"/>
    <lineage>
        <taxon>Eukaryota</taxon>
        <taxon>Haptista</taxon>
        <taxon>Haptophyta</taxon>
        <taxon>Prymnesiophyceae</taxon>
        <taxon>Isochrysidales</taxon>
        <taxon>Noelaerhabdaceae</taxon>
        <taxon>Emiliania</taxon>
    </lineage>
</organism>
<feature type="region of interest" description="Disordered" evidence="6">
    <location>
        <begin position="627"/>
        <end position="759"/>
    </location>
</feature>
<evidence type="ECO:0000256" key="4">
    <source>
        <dbReference type="ARBA" id="ARBA00022741"/>
    </source>
</evidence>
<dbReference type="PANTHER" id="PTHR24095:SF14">
    <property type="entry name" value="ACETYL-COENZYME A SYNTHETASE 1"/>
    <property type="match status" value="1"/>
</dbReference>
<dbReference type="AlphaFoldDB" id="A0A0D3JNX2"/>
<keyword evidence="11" id="KW-1185">Reference proteome</keyword>
<evidence type="ECO:0000256" key="2">
    <source>
        <dbReference type="ARBA" id="ARBA00013275"/>
    </source>
</evidence>
<evidence type="ECO:0000256" key="5">
    <source>
        <dbReference type="ARBA" id="ARBA00022840"/>
    </source>
</evidence>
<dbReference type="EnsemblProtists" id="EOD25207">
    <property type="protein sequence ID" value="EOD25207"/>
    <property type="gene ID" value="EMIHUDRAFT_64778"/>
</dbReference>
<dbReference type="Gene3D" id="3.40.50.12780">
    <property type="entry name" value="N-terminal domain of ligase-like"/>
    <property type="match status" value="2"/>
</dbReference>
<dbReference type="InterPro" id="IPR000873">
    <property type="entry name" value="AMP-dep_synth/lig_dom"/>
</dbReference>
<feature type="compositionally biased region" description="Basic residues" evidence="6">
    <location>
        <begin position="711"/>
        <end position="721"/>
    </location>
</feature>
<evidence type="ECO:0000256" key="6">
    <source>
        <dbReference type="SAM" id="MobiDB-lite"/>
    </source>
</evidence>
<feature type="domain" description="AMP-binding enzyme C-terminal" evidence="8">
    <location>
        <begin position="536"/>
        <end position="614"/>
    </location>
</feature>
<dbReference type="Pfam" id="PF00501">
    <property type="entry name" value="AMP-binding"/>
    <property type="match status" value="1"/>
</dbReference>
<dbReference type="STRING" id="2903.A0A0D3JNX2"/>
<sequence>MQEEIYSIPEAVSSGSHVRGMHNYLATWERSVDESDAYWLEQAKSRLTWTVPPSRACRGNFAEGNMSWFDDGLLNVSVNCLDRHPANATAIVWEGDEVGDCRHITYGEALADTCRLANALRSLGVRKGDRACDRVCVYMPMVPEAAYAMLACARVGAIHSVVFAGFSAEALYLPALRARIVDSSCCVVLTADEGLRARALIELKETALRCEQHLLPPRDPPAPTLASPSRRQAARSPSARPLAPDLLPSRDPPAATLASPSRRLAARSLLSVPPYPWSCRHRAFLAPSCRRPLLSRLTRRPMLRRSLPWSAAVPPLLTVPLLPRLAALAIYSPSLLPCVTAVPPYRRSYSAAPPPTRTHLTSCSTEFAMRSDPSRRVPRSGLAGPEEPVRECSAAASLSQNVGSRGGVLSDAYWLEQAKSRLTWTVPPSRDLPQSRPGAASLPMFGVRPVVVEASSGATLDGNGVEGVLCFGQPWPGIARSIWGDHDRYMATYLQPYPGKYFTGDGCRRDEDGYIWITGRVDDVLNVSGHRLGTAEIESALVGHPACVEAAVVGVPHDVKGQGIFAYVILKEGVSRPDRDVLLLLQAIRASIGGIASPDFIVCTPGLPKTRSGKIMRRVLRKIACREAQTPPPLDAADRRTHTHTHTHTRTRTRARAQLTSPLRQGGPTQSPHISHNLPQSPLRQGGPTRRHLDPRGPIHRRQARREGQRAVRRQVSRPRHLGALPVGLSAQGGAGRSSAGPPWAAAPAPPEKAHEKPRGVTRVFGSALSARWDEVALGSELGR</sequence>
<dbReference type="InterPro" id="IPR045851">
    <property type="entry name" value="AMP-bd_C_sf"/>
</dbReference>
<name>A0A0D3JNX2_EMIH1</name>
<feature type="region of interest" description="Disordered" evidence="6">
    <location>
        <begin position="213"/>
        <end position="260"/>
    </location>
</feature>
<evidence type="ECO:0000313" key="10">
    <source>
        <dbReference type="EnsemblProtists" id="EOD25207"/>
    </source>
</evidence>
<feature type="compositionally biased region" description="Low complexity" evidence="6">
    <location>
        <begin position="225"/>
        <end position="244"/>
    </location>
</feature>
<feature type="domain" description="Acetyl-coenzyme A synthetase N-terminal" evidence="9">
    <location>
        <begin position="24"/>
        <end position="80"/>
    </location>
</feature>
<evidence type="ECO:0000256" key="1">
    <source>
        <dbReference type="ARBA" id="ARBA00006432"/>
    </source>
</evidence>
<dbReference type="GO" id="GO:0003987">
    <property type="term" value="F:acetate-CoA ligase activity"/>
    <property type="evidence" value="ECO:0007669"/>
    <property type="project" value="UniProtKB-EC"/>
</dbReference>
<dbReference type="InterPro" id="IPR042099">
    <property type="entry name" value="ANL_N_sf"/>
</dbReference>
<protein>
    <recommendedName>
        <fullName evidence="2">acetate--CoA ligase</fullName>
        <ecNumber evidence="2">6.2.1.1</ecNumber>
    </recommendedName>
</protein>
<comment type="similarity">
    <text evidence="1">Belongs to the ATP-dependent AMP-binding enzyme family.</text>
</comment>
<proteinExistence type="inferred from homology"/>
<dbReference type="GO" id="GO:0006085">
    <property type="term" value="P:acetyl-CoA biosynthetic process"/>
    <property type="evidence" value="ECO:0007669"/>
    <property type="project" value="TreeGrafter"/>
</dbReference>
<dbReference type="Pfam" id="PF16177">
    <property type="entry name" value="ACAS_N"/>
    <property type="match status" value="1"/>
</dbReference>